<dbReference type="CDD" id="cd00808">
    <property type="entry name" value="GluRS_core"/>
    <property type="match status" value="1"/>
</dbReference>
<dbReference type="EC" id="6.1.1.17" evidence="7"/>
<dbReference type="Gene3D" id="1.10.10.350">
    <property type="match status" value="1"/>
</dbReference>
<comment type="similarity">
    <text evidence="1 7">Belongs to the class-I aminoacyl-tRNA synthetase family. Glutamate--tRNA ligase type 1 subfamily.</text>
</comment>
<evidence type="ECO:0000256" key="3">
    <source>
        <dbReference type="ARBA" id="ARBA00022741"/>
    </source>
</evidence>
<reference evidence="10 11" key="1">
    <citation type="submission" date="2019-02" db="EMBL/GenBank/DDBJ databases">
        <title>Deep-cultivation of Planctomycetes and their phenomic and genomic characterization uncovers novel biology.</title>
        <authorList>
            <person name="Wiegand S."/>
            <person name="Jogler M."/>
            <person name="Boedeker C."/>
            <person name="Pinto D."/>
            <person name="Vollmers J."/>
            <person name="Rivas-Marin E."/>
            <person name="Kohn T."/>
            <person name="Peeters S.H."/>
            <person name="Heuer A."/>
            <person name="Rast P."/>
            <person name="Oberbeckmann S."/>
            <person name="Bunk B."/>
            <person name="Jeske O."/>
            <person name="Meyerdierks A."/>
            <person name="Storesund J.E."/>
            <person name="Kallscheuer N."/>
            <person name="Luecker S."/>
            <person name="Lage O.M."/>
            <person name="Pohl T."/>
            <person name="Merkel B.J."/>
            <person name="Hornburger P."/>
            <person name="Mueller R.-W."/>
            <person name="Bruemmer F."/>
            <person name="Labrenz M."/>
            <person name="Spormann A.M."/>
            <person name="Op Den Camp H."/>
            <person name="Overmann J."/>
            <person name="Amann R."/>
            <person name="Jetten M.S.M."/>
            <person name="Mascher T."/>
            <person name="Medema M.H."/>
            <person name="Devos D.P."/>
            <person name="Kaster A.-K."/>
            <person name="Ovreas L."/>
            <person name="Rohde M."/>
            <person name="Galperin M.Y."/>
            <person name="Jogler C."/>
        </authorList>
    </citation>
    <scope>NUCLEOTIDE SEQUENCE [LARGE SCALE GENOMIC DNA]</scope>
    <source>
        <strain evidence="10 11">Poly59</strain>
    </source>
</reference>
<comment type="subcellular location">
    <subcellularLocation>
        <location evidence="7">Cytoplasm</location>
    </subcellularLocation>
</comment>
<dbReference type="SUPFAM" id="SSF52374">
    <property type="entry name" value="Nucleotidylyl transferase"/>
    <property type="match status" value="1"/>
</dbReference>
<evidence type="ECO:0000313" key="11">
    <source>
        <dbReference type="Proteomes" id="UP000317977"/>
    </source>
</evidence>
<evidence type="ECO:0000256" key="2">
    <source>
        <dbReference type="ARBA" id="ARBA00022598"/>
    </source>
</evidence>
<dbReference type="InterPro" id="IPR033910">
    <property type="entry name" value="GluRS_core"/>
</dbReference>
<dbReference type="PROSITE" id="PS00178">
    <property type="entry name" value="AA_TRNA_LIGASE_I"/>
    <property type="match status" value="1"/>
</dbReference>
<dbReference type="InterPro" id="IPR049940">
    <property type="entry name" value="GluQ/Sye"/>
</dbReference>
<dbReference type="PANTHER" id="PTHR43311">
    <property type="entry name" value="GLUTAMATE--TRNA LIGASE"/>
    <property type="match status" value="1"/>
</dbReference>
<dbReference type="Gene3D" id="3.40.50.620">
    <property type="entry name" value="HUPs"/>
    <property type="match status" value="1"/>
</dbReference>
<organism evidence="10 11">
    <name type="scientific">Rubripirellula reticaptiva</name>
    <dbReference type="NCBI Taxonomy" id="2528013"/>
    <lineage>
        <taxon>Bacteria</taxon>
        <taxon>Pseudomonadati</taxon>
        <taxon>Planctomycetota</taxon>
        <taxon>Planctomycetia</taxon>
        <taxon>Pirellulales</taxon>
        <taxon>Pirellulaceae</taxon>
        <taxon>Rubripirellula</taxon>
    </lineage>
</organism>
<dbReference type="PRINTS" id="PR00987">
    <property type="entry name" value="TRNASYNTHGLU"/>
</dbReference>
<evidence type="ECO:0000313" key="10">
    <source>
        <dbReference type="EMBL" id="TWU55762.1"/>
    </source>
</evidence>
<comment type="caution">
    <text evidence="10">The sequence shown here is derived from an EMBL/GenBank/DDBJ whole genome shotgun (WGS) entry which is preliminary data.</text>
</comment>
<evidence type="ECO:0000259" key="8">
    <source>
        <dbReference type="Pfam" id="PF00749"/>
    </source>
</evidence>
<keyword evidence="2 7" id="KW-0436">Ligase</keyword>
<dbReference type="Pfam" id="PF19269">
    <property type="entry name" value="Anticodon_2"/>
    <property type="match status" value="1"/>
</dbReference>
<evidence type="ECO:0000259" key="9">
    <source>
        <dbReference type="Pfam" id="PF19269"/>
    </source>
</evidence>
<keyword evidence="4 7" id="KW-0067">ATP-binding</keyword>
<dbReference type="EMBL" id="SJPX01000002">
    <property type="protein sequence ID" value="TWU55762.1"/>
    <property type="molecule type" value="Genomic_DNA"/>
</dbReference>
<dbReference type="GO" id="GO:0000049">
    <property type="term" value="F:tRNA binding"/>
    <property type="evidence" value="ECO:0007669"/>
    <property type="project" value="InterPro"/>
</dbReference>
<dbReference type="InterPro" id="IPR001412">
    <property type="entry name" value="aa-tRNA-synth_I_CS"/>
</dbReference>
<comment type="caution">
    <text evidence="7">Lacks conserved residue(s) required for the propagation of feature annotation.</text>
</comment>
<dbReference type="InterPro" id="IPR020058">
    <property type="entry name" value="Glu/Gln-tRNA-synth_Ib_cat-dom"/>
</dbReference>
<dbReference type="Proteomes" id="UP000317977">
    <property type="component" value="Unassembled WGS sequence"/>
</dbReference>
<evidence type="ECO:0000256" key="6">
    <source>
        <dbReference type="ARBA" id="ARBA00023146"/>
    </source>
</evidence>
<comment type="subunit">
    <text evidence="7">Monomer.</text>
</comment>
<evidence type="ECO:0000256" key="5">
    <source>
        <dbReference type="ARBA" id="ARBA00022917"/>
    </source>
</evidence>
<gene>
    <name evidence="10" type="primary">gltX_1</name>
    <name evidence="7" type="synonym">gltX</name>
    <name evidence="10" type="ORF">Poly59_20630</name>
</gene>
<evidence type="ECO:0000256" key="1">
    <source>
        <dbReference type="ARBA" id="ARBA00007894"/>
    </source>
</evidence>
<feature type="short sequence motif" description="'KMSKS' region" evidence="7">
    <location>
        <begin position="250"/>
        <end position="254"/>
    </location>
</feature>
<dbReference type="Pfam" id="PF00749">
    <property type="entry name" value="tRNA-synt_1c"/>
    <property type="match status" value="2"/>
</dbReference>
<dbReference type="HAMAP" id="MF_00022">
    <property type="entry name" value="Glu_tRNA_synth_type1"/>
    <property type="match status" value="1"/>
</dbReference>
<comment type="catalytic activity">
    <reaction evidence="7">
        <text>tRNA(Glu) + L-glutamate + ATP = L-glutamyl-tRNA(Glu) + AMP + diphosphate</text>
        <dbReference type="Rhea" id="RHEA:23540"/>
        <dbReference type="Rhea" id="RHEA-COMP:9663"/>
        <dbReference type="Rhea" id="RHEA-COMP:9680"/>
        <dbReference type="ChEBI" id="CHEBI:29985"/>
        <dbReference type="ChEBI" id="CHEBI:30616"/>
        <dbReference type="ChEBI" id="CHEBI:33019"/>
        <dbReference type="ChEBI" id="CHEBI:78442"/>
        <dbReference type="ChEBI" id="CHEBI:78520"/>
        <dbReference type="ChEBI" id="CHEBI:456215"/>
        <dbReference type="EC" id="6.1.1.17"/>
    </reaction>
</comment>
<dbReference type="SUPFAM" id="SSF48163">
    <property type="entry name" value="An anticodon-binding domain of class I aminoacyl-tRNA synthetases"/>
    <property type="match status" value="1"/>
</dbReference>
<protein>
    <recommendedName>
        <fullName evidence="7">Glutamate--tRNA ligase</fullName>
        <ecNumber evidence="7">6.1.1.17</ecNumber>
    </recommendedName>
    <alternativeName>
        <fullName evidence="7">Glutamyl-tRNA synthetase</fullName>
        <shortName evidence="7">GluRS</shortName>
    </alternativeName>
</protein>
<dbReference type="GO" id="GO:0005829">
    <property type="term" value="C:cytosol"/>
    <property type="evidence" value="ECO:0007669"/>
    <property type="project" value="TreeGrafter"/>
</dbReference>
<keyword evidence="3 7" id="KW-0547">Nucleotide-binding</keyword>
<dbReference type="GO" id="GO:0008270">
    <property type="term" value="F:zinc ion binding"/>
    <property type="evidence" value="ECO:0007669"/>
    <property type="project" value="InterPro"/>
</dbReference>
<accession>A0A5C6F3P6</accession>
<dbReference type="PANTHER" id="PTHR43311:SF2">
    <property type="entry name" value="GLUTAMATE--TRNA LIGASE, MITOCHONDRIAL-RELATED"/>
    <property type="match status" value="1"/>
</dbReference>
<dbReference type="InterPro" id="IPR000924">
    <property type="entry name" value="Glu/Gln-tRNA-synth"/>
</dbReference>
<dbReference type="InterPro" id="IPR045462">
    <property type="entry name" value="aa-tRNA-synth_I_cd-bd"/>
</dbReference>
<feature type="domain" description="Glutamyl/glutaminyl-tRNA synthetase class Ib catalytic" evidence="8">
    <location>
        <begin position="292"/>
        <end position="351"/>
    </location>
</feature>
<dbReference type="InterPro" id="IPR014729">
    <property type="entry name" value="Rossmann-like_a/b/a_fold"/>
</dbReference>
<dbReference type="RefSeq" id="WP_146533898.1">
    <property type="nucleotide sequence ID" value="NZ_SJPX01000002.1"/>
</dbReference>
<dbReference type="InterPro" id="IPR020751">
    <property type="entry name" value="aa-tRNA-synth_I_codon-bd_sub2"/>
</dbReference>
<proteinExistence type="inferred from homology"/>
<keyword evidence="5 7" id="KW-0648">Protein biosynthesis</keyword>
<dbReference type="GO" id="GO:0004818">
    <property type="term" value="F:glutamate-tRNA ligase activity"/>
    <property type="evidence" value="ECO:0007669"/>
    <property type="project" value="UniProtKB-UniRule"/>
</dbReference>
<name>A0A5C6F3P6_9BACT</name>
<dbReference type="InterPro" id="IPR008925">
    <property type="entry name" value="aa_tRNA-synth_I_cd-bd_sf"/>
</dbReference>
<evidence type="ECO:0000256" key="4">
    <source>
        <dbReference type="ARBA" id="ARBA00022840"/>
    </source>
</evidence>
<feature type="domain" description="Aminoacyl-tRNA synthetase class I anticodon-binding" evidence="9">
    <location>
        <begin position="368"/>
        <end position="512"/>
    </location>
</feature>
<dbReference type="AlphaFoldDB" id="A0A5C6F3P6"/>
<dbReference type="GO" id="GO:0005524">
    <property type="term" value="F:ATP binding"/>
    <property type="evidence" value="ECO:0007669"/>
    <property type="project" value="UniProtKB-UniRule"/>
</dbReference>
<dbReference type="GO" id="GO:0006424">
    <property type="term" value="P:glutamyl-tRNA aminoacylation"/>
    <property type="evidence" value="ECO:0007669"/>
    <property type="project" value="UniProtKB-UniRule"/>
</dbReference>
<dbReference type="OrthoDB" id="9807503at2"/>
<feature type="binding site" evidence="7">
    <location>
        <position position="253"/>
    </location>
    <ligand>
        <name>ATP</name>
        <dbReference type="ChEBI" id="CHEBI:30616"/>
    </ligand>
</feature>
<keyword evidence="6 7" id="KW-0030">Aminoacyl-tRNA synthetase</keyword>
<dbReference type="NCBIfam" id="TIGR00464">
    <property type="entry name" value="gltX_bact"/>
    <property type="match status" value="1"/>
</dbReference>
<keyword evidence="7" id="KW-0963">Cytoplasm</keyword>
<keyword evidence="11" id="KW-1185">Reference proteome</keyword>
<sequence length="525" mass="58462">MIRTRFAPSPTGYLHIGGVRSALFNWLLARQSGGKFILRIDDTDAGRNVTDALQPILDGFKWLGMDWDEGPEVGGPHEPYYQSQRSDLHKAAAAKLLASGHAYRDYSRPEELQALREEAEKNRANFIYDRRWMAEDDAAAKAFEAEGRTATVRLKMPREGQCVINDLVRGEVVVEWASEQDHVIQRADGSCLYHLATVVDDHDLQISHVVRAEEHLPNTPRQIFILESLGYPRPQYAHLPYVAEPGGSAKLSKRKLAKYEKNKDFAQLLGQGRAIAERCNIPTEAETFNPVIIDFYREIGFDPEAILNYLLLLGWSLDGETEKFTVEEMIKHFTLDRVNKAPASFDPRKLTSFQGDYFAALPTETRLARVRPFAEAAGLLKDDGADEKLRLIVEGAGDRLKMAGDILNFDYCFLDSFDFDDKAFNKRICKPEKARDLLAGFRDAIRGGATWSTAEEADKIVHDFCESAGVELADIIHALRVAATGTPAGFGMFETLAIVGYDKIAARIDRALEAAATICAGASST</sequence>
<evidence type="ECO:0000256" key="7">
    <source>
        <dbReference type="HAMAP-Rule" id="MF_00022"/>
    </source>
</evidence>
<feature type="short sequence motif" description="'HIGH' region" evidence="7">
    <location>
        <begin position="8"/>
        <end position="18"/>
    </location>
</feature>
<comment type="function">
    <text evidence="7">Catalyzes the attachment of glutamate to tRNA(Glu) in a two-step reaction: glutamate is first activated by ATP to form Glu-AMP and then transferred to the acceptor end of tRNA(Glu).</text>
</comment>
<feature type="domain" description="Glutamyl/glutaminyl-tRNA synthetase class Ib catalytic" evidence="8">
    <location>
        <begin position="2"/>
        <end position="263"/>
    </location>
</feature>
<dbReference type="InterPro" id="IPR004527">
    <property type="entry name" value="Glu-tRNA-ligase_bac/mito"/>
</dbReference>